<keyword evidence="3" id="KW-1185">Reference proteome</keyword>
<accession>A0A841EMJ9</accession>
<dbReference type="RefSeq" id="WP_184134960.1">
    <property type="nucleotide sequence ID" value="NZ_JACHKT010000020.1"/>
</dbReference>
<name>A0A841EMJ9_9BACT</name>
<gene>
    <name evidence="2" type="ORF">HNP25_002799</name>
</gene>
<evidence type="ECO:0000256" key="1">
    <source>
        <dbReference type="SAM" id="SignalP"/>
    </source>
</evidence>
<dbReference type="EMBL" id="JACHKT010000020">
    <property type="protein sequence ID" value="MBB6004136.1"/>
    <property type="molecule type" value="Genomic_DNA"/>
</dbReference>
<feature type="chain" id="PRO_5032378289" description="Lipoprotein" evidence="1">
    <location>
        <begin position="19"/>
        <end position="132"/>
    </location>
</feature>
<reference evidence="2 3" key="1">
    <citation type="submission" date="2020-08" db="EMBL/GenBank/DDBJ databases">
        <title>Functional genomics of gut bacteria from endangered species of beetles.</title>
        <authorList>
            <person name="Carlos-Shanley C."/>
        </authorList>
    </citation>
    <scope>NUCLEOTIDE SEQUENCE [LARGE SCALE GENOMIC DNA]</scope>
    <source>
        <strain evidence="2 3">S00070</strain>
    </source>
</reference>
<dbReference type="AlphaFoldDB" id="A0A841EMJ9"/>
<evidence type="ECO:0000313" key="2">
    <source>
        <dbReference type="EMBL" id="MBB6004136.1"/>
    </source>
</evidence>
<comment type="caution">
    <text evidence="2">The sequence shown here is derived from an EMBL/GenBank/DDBJ whole genome shotgun (WGS) entry which is preliminary data.</text>
</comment>
<sequence>MKKFSIVFTLLLAVYATSCIDGFVPKVQTFYFKGRTVDSLGNPIPNVSLHFDKVQSMVFLPTKLLDSLSFKTDANGNFLFARAYQITDPNQNDCDMYHIEPKDNIGFTKSTRFSGECNGDSIIFRQLIFVPK</sequence>
<proteinExistence type="predicted"/>
<keyword evidence="1" id="KW-0732">Signal</keyword>
<feature type="signal peptide" evidence="1">
    <location>
        <begin position="1"/>
        <end position="18"/>
    </location>
</feature>
<protein>
    <recommendedName>
        <fullName evidence="4">Lipoprotein</fullName>
    </recommendedName>
</protein>
<dbReference type="Proteomes" id="UP000524404">
    <property type="component" value="Unassembled WGS sequence"/>
</dbReference>
<evidence type="ECO:0008006" key="4">
    <source>
        <dbReference type="Google" id="ProtNLM"/>
    </source>
</evidence>
<evidence type="ECO:0000313" key="3">
    <source>
        <dbReference type="Proteomes" id="UP000524404"/>
    </source>
</evidence>
<organism evidence="2 3">
    <name type="scientific">Arcicella rosea</name>
    <dbReference type="NCBI Taxonomy" id="502909"/>
    <lineage>
        <taxon>Bacteria</taxon>
        <taxon>Pseudomonadati</taxon>
        <taxon>Bacteroidota</taxon>
        <taxon>Cytophagia</taxon>
        <taxon>Cytophagales</taxon>
        <taxon>Flectobacillaceae</taxon>
        <taxon>Arcicella</taxon>
    </lineage>
</organism>